<sequence length="173" mass="19193">MANLRRPFSKEKDNIVVGRVKPNGRCKKHPKHHQSPGVCSLCLREKLTQLSSSISSRRIPTSSTTACSSTSSSLSSYYSSCSSSSCASPMHGRFRFATEGKSGSNSVPFFMMSGKQGIIKSRSMIFGPIRRRDHREGGVDHVNKSSANKSGFWLKLLHPKSKRMEDLRLSEKL</sequence>
<protein>
    <submittedName>
        <fullName evidence="1">Uncharacterized protein</fullName>
    </submittedName>
</protein>
<reference evidence="1 2" key="1">
    <citation type="submission" date="2024-01" db="EMBL/GenBank/DDBJ databases">
        <title>The genomes of 5 underutilized Papilionoideae crops provide insights into root nodulation and disease resistanc.</title>
        <authorList>
            <person name="Yuan L."/>
        </authorList>
    </citation>
    <scope>NUCLEOTIDE SEQUENCE [LARGE SCALE GENOMIC DNA]</scope>
    <source>
        <strain evidence="1">ZHUSHIDOU_FW_LH</strain>
        <tissue evidence="1">Leaf</tissue>
    </source>
</reference>
<proteinExistence type="predicted"/>
<organism evidence="1 2">
    <name type="scientific">Crotalaria pallida</name>
    <name type="common">Smooth rattlebox</name>
    <name type="synonym">Crotalaria striata</name>
    <dbReference type="NCBI Taxonomy" id="3830"/>
    <lineage>
        <taxon>Eukaryota</taxon>
        <taxon>Viridiplantae</taxon>
        <taxon>Streptophyta</taxon>
        <taxon>Embryophyta</taxon>
        <taxon>Tracheophyta</taxon>
        <taxon>Spermatophyta</taxon>
        <taxon>Magnoliopsida</taxon>
        <taxon>eudicotyledons</taxon>
        <taxon>Gunneridae</taxon>
        <taxon>Pentapetalae</taxon>
        <taxon>rosids</taxon>
        <taxon>fabids</taxon>
        <taxon>Fabales</taxon>
        <taxon>Fabaceae</taxon>
        <taxon>Papilionoideae</taxon>
        <taxon>50 kb inversion clade</taxon>
        <taxon>genistoids sensu lato</taxon>
        <taxon>core genistoids</taxon>
        <taxon>Crotalarieae</taxon>
        <taxon>Crotalaria</taxon>
    </lineage>
</organism>
<accession>A0AAN9FI88</accession>
<dbReference type="InterPro" id="IPR008004">
    <property type="entry name" value="OCTOPUS-like"/>
</dbReference>
<dbReference type="EMBL" id="JAYWIO010000003">
    <property type="protein sequence ID" value="KAK7275796.1"/>
    <property type="molecule type" value="Genomic_DNA"/>
</dbReference>
<dbReference type="AlphaFoldDB" id="A0AAN9FI88"/>
<keyword evidence="2" id="KW-1185">Reference proteome</keyword>
<dbReference type="Proteomes" id="UP001372338">
    <property type="component" value="Unassembled WGS sequence"/>
</dbReference>
<dbReference type="PANTHER" id="PTHR34046">
    <property type="entry name" value="OS06G0218800 PROTEIN"/>
    <property type="match status" value="1"/>
</dbReference>
<gene>
    <name evidence="1" type="ORF">RIF29_16920</name>
</gene>
<dbReference type="PANTHER" id="PTHR34046:SF7">
    <property type="entry name" value="DUF740 FAMILY PROTEIN"/>
    <property type="match status" value="1"/>
</dbReference>
<evidence type="ECO:0000313" key="1">
    <source>
        <dbReference type="EMBL" id="KAK7275796.1"/>
    </source>
</evidence>
<name>A0AAN9FI88_CROPI</name>
<dbReference type="Pfam" id="PF05340">
    <property type="entry name" value="DUF740"/>
    <property type="match status" value="1"/>
</dbReference>
<evidence type="ECO:0000313" key="2">
    <source>
        <dbReference type="Proteomes" id="UP001372338"/>
    </source>
</evidence>
<comment type="caution">
    <text evidence="1">The sequence shown here is derived from an EMBL/GenBank/DDBJ whole genome shotgun (WGS) entry which is preliminary data.</text>
</comment>